<name>A0ABX8B3D4_9BACT</name>
<keyword evidence="5" id="KW-1185">Reference proteome</keyword>
<dbReference type="InterPro" id="IPR002586">
    <property type="entry name" value="CobQ/CobB/MinD/ParA_Nub-bd_dom"/>
</dbReference>
<sequence length="432" mass="48070">MTTFDQILPVSAEVLAEHREQIEPLDWLVINRDLNGRVRLIAPEAVESHGAQRAFLQMLSQQLASRLGPHACSAEPGVLYEATRDEACLGASSYPLEGFGKVWMVDRLATEGNWAQIAPETEGTPRMVFFSIKGGVGRSTALAACAWKLAQLGKRVLVLDLDLESPGLSSSLLPLERQPAYGITDWLVEDLVDNAASVFDGLFATSELSRDGQIYVVPAHGQDPGEYVAKLGRVWMPKVSHDGARESWSARLQRLLRELEERIQPDVVLMDSRAGIDEVASACVTDLGANLVLLFAVDSHQTWKGYRILFEHWLRAGVAERIRERLQIVAALTPELDPAAYLANLRERAHALFLETLYDEIRPSEADGWNFDLSDELAPHMPWAVRWHLGFAALHTLHGRFARIAEEEVRHVFGNMIGRILRSLGWSDGYPG</sequence>
<evidence type="ECO:0000313" key="4">
    <source>
        <dbReference type="EMBL" id="QUV95434.1"/>
    </source>
</evidence>
<proteinExistence type="predicted"/>
<dbReference type="Pfam" id="PF01656">
    <property type="entry name" value="CbiA"/>
    <property type="match status" value="1"/>
</dbReference>
<dbReference type="NCBIfam" id="NF047398">
    <property type="entry name" value="AAA_KGGVGR"/>
    <property type="match status" value="1"/>
</dbReference>
<accession>A0ABX8B3D4</accession>
<evidence type="ECO:0000259" key="3">
    <source>
        <dbReference type="Pfam" id="PF01656"/>
    </source>
</evidence>
<feature type="domain" description="CobQ/CobB/MinD/ParA nucleotide binding" evidence="3">
    <location>
        <begin position="128"/>
        <end position="272"/>
    </location>
</feature>
<dbReference type="PANTHER" id="PTHR43384">
    <property type="entry name" value="SEPTUM SITE-DETERMINING PROTEIN MIND HOMOLOG, CHLOROPLASTIC-RELATED"/>
    <property type="match status" value="1"/>
</dbReference>
<dbReference type="SUPFAM" id="SSF52540">
    <property type="entry name" value="P-loop containing nucleoside triphosphate hydrolases"/>
    <property type="match status" value="1"/>
</dbReference>
<dbReference type="EMBL" id="CP072643">
    <property type="protein sequence ID" value="QUV95434.1"/>
    <property type="molecule type" value="Genomic_DNA"/>
</dbReference>
<organism evidence="4 5">
    <name type="scientific">Chloracidobacterium sp. N</name>
    <dbReference type="NCBI Taxonomy" id="2821540"/>
    <lineage>
        <taxon>Bacteria</taxon>
        <taxon>Pseudomonadati</taxon>
        <taxon>Acidobacteriota</taxon>
        <taxon>Terriglobia</taxon>
        <taxon>Terriglobales</taxon>
        <taxon>Acidobacteriaceae</taxon>
        <taxon>Chloracidobacterium</taxon>
        <taxon>Chloracidobacterium aggregatum</taxon>
    </lineage>
</organism>
<keyword evidence="1" id="KW-0547">Nucleotide-binding</keyword>
<dbReference type="Proteomes" id="UP000677668">
    <property type="component" value="Chromosome 2"/>
</dbReference>
<dbReference type="RefSeq" id="WP_211423657.1">
    <property type="nucleotide sequence ID" value="NZ_CP072643.1"/>
</dbReference>
<reference evidence="4 5" key="1">
    <citation type="submission" date="2021-03" db="EMBL/GenBank/DDBJ databases">
        <title>Genomic and phenotypic characterization of Chloracidobacterium isolates provides evidence for multiple species.</title>
        <authorList>
            <person name="Saini M.K."/>
            <person name="Costas A.M.G."/>
            <person name="Tank M."/>
            <person name="Bryant D.A."/>
        </authorList>
    </citation>
    <scope>NUCLEOTIDE SEQUENCE [LARGE SCALE GENOMIC DNA]</scope>
    <source>
        <strain evidence="4 5">N</strain>
    </source>
</reference>
<evidence type="ECO:0000256" key="1">
    <source>
        <dbReference type="ARBA" id="ARBA00022741"/>
    </source>
</evidence>
<dbReference type="PANTHER" id="PTHR43384:SF6">
    <property type="entry name" value="SEPTUM SITE-DETERMINING PROTEIN MIND HOMOLOG, CHLOROPLASTIC"/>
    <property type="match status" value="1"/>
</dbReference>
<gene>
    <name evidence="4" type="ORF">J8C05_11345</name>
</gene>
<dbReference type="InterPro" id="IPR050625">
    <property type="entry name" value="ParA/MinD_ATPase"/>
</dbReference>
<dbReference type="Gene3D" id="3.40.50.300">
    <property type="entry name" value="P-loop containing nucleotide triphosphate hydrolases"/>
    <property type="match status" value="1"/>
</dbReference>
<evidence type="ECO:0000313" key="5">
    <source>
        <dbReference type="Proteomes" id="UP000677668"/>
    </source>
</evidence>
<evidence type="ECO:0000256" key="2">
    <source>
        <dbReference type="ARBA" id="ARBA00022840"/>
    </source>
</evidence>
<dbReference type="InterPro" id="IPR027417">
    <property type="entry name" value="P-loop_NTPase"/>
</dbReference>
<keyword evidence="2" id="KW-0067">ATP-binding</keyword>
<protein>
    <submittedName>
        <fullName evidence="4">ParA family protein</fullName>
    </submittedName>
</protein>